<accession>A0A0D7BTA0</accession>
<name>A0A0D7BTA0_9AGAR</name>
<dbReference type="STRING" id="1314674.A0A0D7BTA0"/>
<dbReference type="SUPFAM" id="SSF52047">
    <property type="entry name" value="RNI-like"/>
    <property type="match status" value="1"/>
</dbReference>
<organism evidence="2 3">
    <name type="scientific">Cylindrobasidium torrendii FP15055 ss-10</name>
    <dbReference type="NCBI Taxonomy" id="1314674"/>
    <lineage>
        <taxon>Eukaryota</taxon>
        <taxon>Fungi</taxon>
        <taxon>Dikarya</taxon>
        <taxon>Basidiomycota</taxon>
        <taxon>Agaricomycotina</taxon>
        <taxon>Agaricomycetes</taxon>
        <taxon>Agaricomycetidae</taxon>
        <taxon>Agaricales</taxon>
        <taxon>Marasmiineae</taxon>
        <taxon>Physalacriaceae</taxon>
        <taxon>Cylindrobasidium</taxon>
    </lineage>
</organism>
<keyword evidence="3" id="KW-1185">Reference proteome</keyword>
<dbReference type="AlphaFoldDB" id="A0A0D7BTA0"/>
<dbReference type="Gene3D" id="3.80.10.10">
    <property type="entry name" value="Ribonuclease Inhibitor"/>
    <property type="match status" value="1"/>
</dbReference>
<evidence type="ECO:0000256" key="1">
    <source>
        <dbReference type="SAM" id="SignalP"/>
    </source>
</evidence>
<evidence type="ECO:0000313" key="3">
    <source>
        <dbReference type="Proteomes" id="UP000054007"/>
    </source>
</evidence>
<protein>
    <recommendedName>
        <fullName evidence="4">F-box domain-containing protein</fullName>
    </recommendedName>
</protein>
<dbReference type="EMBL" id="KN880434">
    <property type="protein sequence ID" value="KIY73652.1"/>
    <property type="molecule type" value="Genomic_DNA"/>
</dbReference>
<feature type="signal peptide" evidence="1">
    <location>
        <begin position="1"/>
        <end position="21"/>
    </location>
</feature>
<gene>
    <name evidence="2" type="ORF">CYLTODRAFT_416684</name>
</gene>
<evidence type="ECO:0000313" key="2">
    <source>
        <dbReference type="EMBL" id="KIY73652.1"/>
    </source>
</evidence>
<dbReference type="InterPro" id="IPR032675">
    <property type="entry name" value="LRR_dom_sf"/>
</dbReference>
<sequence length="511" mass="57798">MTSLIMDKLSIGILQTVFVFACVEPYALDHSDTSRSTLMLVCSVWKNAALSTPELWTHFRTSVFSTIPTRDEQRLTRLDQVIARCPDASLNVVLCSPSDERRRHSQHRTLPSPFMARLQKTAVRWVSLDITLERRELLLMKQFEGHLTTLEHVNIRPTPTAFETDSDPVPFHSSDLFSDAPRLRSVHCFYAVATTFNFPWRQLNEFSYSVMTKTHCNTLSTSVETGLSRATLLQEINFRALVGAGVVPRPNPTHDFMDSVPTVNIPSVRKISLGDYIEYQPVAPVLPSLEHLELTSFSRIYLVKSLIHRSGCSVTSLDLPRLLPAEQSKLEHISQELKGLKHLRIRYNSDVKGILHKKGRTNIALTSLFTLLTLLGNEQTVFPALETLDVQANEERYITSDWIAANYPINSDVLRALKIMVCSRSGTLRGVNERPYARVAFIPVGDVEILKIPDLAEFQASAVWKQLEAEYKGHLGVNLLVEQRYKQREVGLSVKTSMTSFRITLGTKRHT</sequence>
<feature type="chain" id="PRO_5002317383" description="F-box domain-containing protein" evidence="1">
    <location>
        <begin position="22"/>
        <end position="511"/>
    </location>
</feature>
<evidence type="ECO:0008006" key="4">
    <source>
        <dbReference type="Google" id="ProtNLM"/>
    </source>
</evidence>
<reference evidence="2 3" key="1">
    <citation type="journal article" date="2015" name="Fungal Genet. Biol.">
        <title>Evolution of novel wood decay mechanisms in Agaricales revealed by the genome sequences of Fistulina hepatica and Cylindrobasidium torrendii.</title>
        <authorList>
            <person name="Floudas D."/>
            <person name="Held B.W."/>
            <person name="Riley R."/>
            <person name="Nagy L.G."/>
            <person name="Koehler G."/>
            <person name="Ransdell A.S."/>
            <person name="Younus H."/>
            <person name="Chow J."/>
            <person name="Chiniquy J."/>
            <person name="Lipzen A."/>
            <person name="Tritt A."/>
            <person name="Sun H."/>
            <person name="Haridas S."/>
            <person name="LaButti K."/>
            <person name="Ohm R.A."/>
            <person name="Kues U."/>
            <person name="Blanchette R.A."/>
            <person name="Grigoriev I.V."/>
            <person name="Minto R.E."/>
            <person name="Hibbett D.S."/>
        </authorList>
    </citation>
    <scope>NUCLEOTIDE SEQUENCE [LARGE SCALE GENOMIC DNA]</scope>
    <source>
        <strain evidence="2 3">FP15055 ss-10</strain>
    </source>
</reference>
<dbReference type="Proteomes" id="UP000054007">
    <property type="component" value="Unassembled WGS sequence"/>
</dbReference>
<proteinExistence type="predicted"/>
<keyword evidence="1" id="KW-0732">Signal</keyword>